<protein>
    <submittedName>
        <fullName evidence="3">DZF domain-containing protein</fullName>
    </submittedName>
</protein>
<dbReference type="PROSITE" id="PS51703">
    <property type="entry name" value="DZF"/>
    <property type="match status" value="1"/>
</dbReference>
<dbReference type="GO" id="GO:0003727">
    <property type="term" value="F:single-stranded RNA binding"/>
    <property type="evidence" value="ECO:0007669"/>
    <property type="project" value="TreeGrafter"/>
</dbReference>
<dbReference type="InterPro" id="IPR003604">
    <property type="entry name" value="Matrin/U1-like-C_Znf_C2H2"/>
</dbReference>
<dbReference type="Gene3D" id="3.30.460.10">
    <property type="entry name" value="Beta Polymerase, domain 2"/>
    <property type="match status" value="1"/>
</dbReference>
<sequence length="625" mass="67339">MSGSYYGFTSGGTQYGSVGTYPVAQAAFGTTPTAPGTAPTAPAYPAVYGTNYSYPTAPGATHQTQNTSGAAYGFNAGASFFPPTGSTAAPSALPAVVSQVPNLGQQQVKPQNNAATAPAEGTTYTGYDAALYAAAKSYLASKSTGNTSQWMSMKKNSAGVGGPNAPSYTNNSGVTRYGGGGGFGGRGSFARRGGGSAGTNYRSSGQVHYCEVCKISCGALQTYREHLEGRMHKKKEAMLKSGPENPARSKSSFYCEICEVLCTGADTYQSHVRGSKHQKTIKLHQQLGKPLPSQEAKVIPPIAAASTNGQQAKKVVVVQKTNFIGGEKLHSTGVIEPATKSASASEMQSDNVVAIEENDVQPVGEDYLELIKIENGRVTAYNCKLCDCQFTDMGAKDMHMKGRRHRLNYKKKVNPDLEVDVKIHPRARRQLEEKTRKDLMKMRQQDIYTMRAMYQSQMTVPTAFGNTIGSRPSRMALKDTENDRYIMTKHGNIYPTTDECAAAVKFVVAIEKALKGVSDHFDEESKKVKSEEQKLSEGGMEERLLKGVMRVGDLAKQLMLKGDAHLELVVLCSECPTATLLRKTADILPGKFEDQGEKYEIVVSNQDAALILIKSQICVLVVQNL</sequence>
<dbReference type="PROSITE" id="PS00028">
    <property type="entry name" value="ZINC_FINGER_C2H2_1"/>
    <property type="match status" value="1"/>
</dbReference>
<dbReference type="Pfam" id="PF07528">
    <property type="entry name" value="DZF_N"/>
    <property type="match status" value="1"/>
</dbReference>
<dbReference type="InterPro" id="IPR049401">
    <property type="entry name" value="DZF_dom_N"/>
</dbReference>
<dbReference type="WBParaSite" id="nRc.2.0.1.t13898-RA">
    <property type="protein sequence ID" value="nRc.2.0.1.t13898-RA"/>
    <property type="gene ID" value="nRc.2.0.1.g13898"/>
</dbReference>
<dbReference type="SUPFAM" id="SSF57667">
    <property type="entry name" value="beta-beta-alpha zinc fingers"/>
    <property type="match status" value="3"/>
</dbReference>
<dbReference type="InterPro" id="IPR036236">
    <property type="entry name" value="Znf_C2H2_sf"/>
</dbReference>
<dbReference type="SMART" id="SM00451">
    <property type="entry name" value="ZnF_U1"/>
    <property type="match status" value="3"/>
</dbReference>
<dbReference type="GO" id="GO:0071011">
    <property type="term" value="C:precatalytic spliceosome"/>
    <property type="evidence" value="ECO:0007669"/>
    <property type="project" value="TreeGrafter"/>
</dbReference>
<accession>A0A915IKG5</accession>
<dbReference type="SMART" id="SM00355">
    <property type="entry name" value="ZnF_C2H2"/>
    <property type="match status" value="3"/>
</dbReference>
<dbReference type="AlphaFoldDB" id="A0A915IKG5"/>
<reference evidence="3" key="1">
    <citation type="submission" date="2022-11" db="UniProtKB">
        <authorList>
            <consortium name="WormBaseParasite"/>
        </authorList>
    </citation>
    <scope>IDENTIFICATION</scope>
</reference>
<evidence type="ECO:0000313" key="3">
    <source>
        <dbReference type="WBParaSite" id="nRc.2.0.1.t13898-RA"/>
    </source>
</evidence>
<dbReference type="PANTHER" id="PTHR45762">
    <property type="entry name" value="ZINC FINGER RNA-BINDING PROTEIN"/>
    <property type="match status" value="1"/>
</dbReference>
<evidence type="ECO:0000313" key="2">
    <source>
        <dbReference type="Proteomes" id="UP000887565"/>
    </source>
</evidence>
<dbReference type="GO" id="GO:0003725">
    <property type="term" value="F:double-stranded RNA binding"/>
    <property type="evidence" value="ECO:0007669"/>
    <property type="project" value="TreeGrafter"/>
</dbReference>
<name>A0A915IKG5_ROMCU</name>
<keyword evidence="2" id="KW-1185">Reference proteome</keyword>
<evidence type="ECO:0000259" key="1">
    <source>
        <dbReference type="PROSITE" id="PS51703"/>
    </source>
</evidence>
<dbReference type="PANTHER" id="PTHR45762:SF3">
    <property type="entry name" value="ZINC-FINGER PROTEIN AT 72D, ISOFORM B"/>
    <property type="match status" value="1"/>
</dbReference>
<organism evidence="2 3">
    <name type="scientific">Romanomermis culicivorax</name>
    <name type="common">Nematode worm</name>
    <dbReference type="NCBI Taxonomy" id="13658"/>
    <lineage>
        <taxon>Eukaryota</taxon>
        <taxon>Metazoa</taxon>
        <taxon>Ecdysozoa</taxon>
        <taxon>Nematoda</taxon>
        <taxon>Enoplea</taxon>
        <taxon>Dorylaimia</taxon>
        <taxon>Mermithida</taxon>
        <taxon>Mermithoidea</taxon>
        <taxon>Mermithidae</taxon>
        <taxon>Romanomermis</taxon>
    </lineage>
</organism>
<dbReference type="OMA" id="NEDEPMY"/>
<dbReference type="InterPro" id="IPR006561">
    <property type="entry name" value="DZF_dom"/>
</dbReference>
<proteinExistence type="predicted"/>
<dbReference type="InterPro" id="IPR043519">
    <property type="entry name" value="NT_sf"/>
</dbReference>
<dbReference type="GO" id="GO:0008270">
    <property type="term" value="F:zinc ion binding"/>
    <property type="evidence" value="ECO:0007669"/>
    <property type="project" value="InterPro"/>
</dbReference>
<feature type="domain" description="DZF" evidence="1">
    <location>
        <begin position="471"/>
        <end position="625"/>
    </location>
</feature>
<dbReference type="Proteomes" id="UP000887565">
    <property type="component" value="Unplaced"/>
</dbReference>
<dbReference type="Pfam" id="PF12874">
    <property type="entry name" value="zf-met"/>
    <property type="match status" value="3"/>
</dbReference>
<dbReference type="Gene3D" id="3.30.160.60">
    <property type="entry name" value="Classic Zinc Finger"/>
    <property type="match status" value="3"/>
</dbReference>
<dbReference type="InterPro" id="IPR013087">
    <property type="entry name" value="Znf_C2H2_type"/>
</dbReference>